<reference evidence="1 2" key="1">
    <citation type="journal article" date="2018" name="Front. Plant Sci.">
        <title>Red Clover (Trifolium pratense) and Zigzag Clover (T. medium) - A Picture of Genomic Similarities and Differences.</title>
        <authorList>
            <person name="Dluhosova J."/>
            <person name="Istvanek J."/>
            <person name="Nedelnik J."/>
            <person name="Repkova J."/>
        </authorList>
    </citation>
    <scope>NUCLEOTIDE SEQUENCE [LARGE SCALE GENOMIC DNA]</scope>
    <source>
        <strain evidence="2">cv. 10/8</strain>
        <tissue evidence="1">Leaf</tissue>
    </source>
</reference>
<dbReference type="GO" id="GO:0032259">
    <property type="term" value="P:methylation"/>
    <property type="evidence" value="ECO:0007669"/>
    <property type="project" value="UniProtKB-KW"/>
</dbReference>
<organism evidence="1 2">
    <name type="scientific">Trifolium medium</name>
    <dbReference type="NCBI Taxonomy" id="97028"/>
    <lineage>
        <taxon>Eukaryota</taxon>
        <taxon>Viridiplantae</taxon>
        <taxon>Streptophyta</taxon>
        <taxon>Embryophyta</taxon>
        <taxon>Tracheophyta</taxon>
        <taxon>Spermatophyta</taxon>
        <taxon>Magnoliopsida</taxon>
        <taxon>eudicotyledons</taxon>
        <taxon>Gunneridae</taxon>
        <taxon>Pentapetalae</taxon>
        <taxon>rosids</taxon>
        <taxon>fabids</taxon>
        <taxon>Fabales</taxon>
        <taxon>Fabaceae</taxon>
        <taxon>Papilionoideae</taxon>
        <taxon>50 kb inversion clade</taxon>
        <taxon>NPAAA clade</taxon>
        <taxon>Hologalegina</taxon>
        <taxon>IRL clade</taxon>
        <taxon>Trifolieae</taxon>
        <taxon>Trifolium</taxon>
    </lineage>
</organism>
<sequence length="275" mass="30181">RHHQAAHMGPNLVSNRPAKRGVRYYAYKLKSGRLSRPRFKKGLAAAASLRMRNKANANLKRIIQATKSIGVEGTAVQPHVTETTDISGLTKNQCSAVAKILFSEIQKTKPRPNNLDILSVARFACCKVNLVAALEEKFGVLPEKLYLKAAKLCSDNNVVAKWHHEGFVCPRGCNSLKGQALHSPLASLPNGFGMPKSVNLSDLASDEWEVDEFHCIIDSQSLQLGSRQRAIVLCDDISFGKESVPVICVVDQELLHSLNADGSNEQDITSKPWES</sequence>
<dbReference type="AlphaFoldDB" id="A0A392NXD7"/>
<accession>A0A392NXD7</accession>
<name>A0A392NXD7_9FABA</name>
<feature type="non-terminal residue" evidence="1">
    <location>
        <position position="275"/>
    </location>
</feature>
<evidence type="ECO:0000313" key="1">
    <source>
        <dbReference type="EMBL" id="MCI03145.1"/>
    </source>
</evidence>
<keyword evidence="1" id="KW-0489">Methyltransferase</keyword>
<dbReference type="GO" id="GO:0008168">
    <property type="term" value="F:methyltransferase activity"/>
    <property type="evidence" value="ECO:0007669"/>
    <property type="project" value="UniProtKB-KW"/>
</dbReference>
<dbReference type="Proteomes" id="UP000265520">
    <property type="component" value="Unassembled WGS sequence"/>
</dbReference>
<dbReference type="PANTHER" id="PTHR47325">
    <property type="entry name" value="HISTONE-LYSINE N-METHYLTRANSFERASE SUVR5"/>
    <property type="match status" value="1"/>
</dbReference>
<feature type="non-terminal residue" evidence="1">
    <location>
        <position position="1"/>
    </location>
</feature>
<proteinExistence type="predicted"/>
<dbReference type="EMBL" id="LXQA010051299">
    <property type="protein sequence ID" value="MCI03145.1"/>
    <property type="molecule type" value="Genomic_DNA"/>
</dbReference>
<comment type="caution">
    <text evidence="1">The sequence shown here is derived from an EMBL/GenBank/DDBJ whole genome shotgun (WGS) entry which is preliminary data.</text>
</comment>
<evidence type="ECO:0000313" key="2">
    <source>
        <dbReference type="Proteomes" id="UP000265520"/>
    </source>
</evidence>
<protein>
    <submittedName>
        <fullName evidence="1">Histone-lysine N-methyltransferase SUVR5-like</fullName>
    </submittedName>
</protein>
<keyword evidence="1" id="KW-0808">Transferase</keyword>
<dbReference type="PANTHER" id="PTHR47325:SF1">
    <property type="entry name" value="HISTONE-LYSINE N-METHYLTRANSFERASE SUVR5"/>
    <property type="match status" value="1"/>
</dbReference>
<keyword evidence="2" id="KW-1185">Reference proteome</keyword>